<reference evidence="2" key="2">
    <citation type="submission" date="2020-09" db="EMBL/GenBank/DDBJ databases">
        <authorList>
            <person name="Sun Q."/>
            <person name="Ohkuma M."/>
        </authorList>
    </citation>
    <scope>NUCLEOTIDE SEQUENCE</scope>
    <source>
        <strain evidence="2">JCM 3172</strain>
    </source>
</reference>
<accession>A0A918LL77</accession>
<sequence>MGTDNQAVPFPPDQRANRPEALSVGRARIDRMNIQVPLPADPITSTVYTDWVRAYEPGAESAAHRLAEEVRTGLPSAYHKPGRFLDGLERRVRDLPVAHLPWFWDTVGHRLCAWHARYAGRAYALARAAERAHALPVDTDWHRANVQLFARAGALPAKELSGHQRWLAGVLDPAEAHKEFMAVLMAWGASPGELPADLARRVRASARAAGLDETEDARVLAQLVGTARGKAVPDTLLDAVAALLARHPQDDDTHAPLIDLFPESRNDAAAWLRLLLRSGAADAAAAGRVTPDGGLAGWLGRYTHMYSHRPVAGGGVIRQPMPPELFELVTRFAPRLRAAGTPVTLHEDRRRWPGLDADLLDACLAESIAVRDPGDAIRLSFWGERSRRDLKALAADPVFGRRLEGTVHAALRGGGTAITRLPENAGIAAEVHTRIESLLGALRGGGLAAADEAADELAELLDRPTATALGGIEEALAALDLTGPLARALRAGLPEELGWPALDTALAGLGPAGAVGMTSTWPVLTVYGTDRAVAVDHAGVRGSCTYQVPDDATTHTVHYVGGQFMVSWTTAERGSYAERAFWSDRPDEVFTPERTGGVRPYRGIIDGGLGFHFETADGGGRHDGQRVLRPGGREGIGRHELQMSDGRRLWSSEVFASRDDWARVDPLTGERGDDRTLPDFHRTGQVPDGMAVFREQLTLAALPPDAPASPLGQDGRLVGCRVLYRTPYAGPSPTDFLLEGIDGRRGRLRSTRPGRRPWGILRMPLDGEEGVLVDEDNIRCHAVADGSLLWEAQGHPGRSRGGDRHSAHTVGTMVPPAFWHFLAPRDETASKALRAVGDHTVRALLAAAVADGAGTEVRAELPRLLPEVTEPRVVEGVLRAALLAADVLRRRREQSRRVGIMRAGPVVTLGTPVPDTVLVPALSGLLPHLPPYAAHAAQPHPATLTAVAADGRHLRGEIDDETRRLALPAAPAEWTALTGRIDAVAWRAAVETTPADERGALAALLETWSGQPFAEPGGRWRQGRAPERSLAACRSAGLLLASGDERAGTAPFVQPADDPAPEGAEACETYTLTRDDAARLPRLLDLVARQGPLAATPEALTVFSARTGVRRSVAALVLGGLPSRARHDDHQKMLRSAPYKANKTVAHEYDSFCHRLGPQGRRAVLAAGMPEDPAELWEPGGMTAAAARMAEVWADLLGATPYVDEELADALETGLGLHDGWARSLTGGPGAHAGAALPVGGYVLLGRRTGGLELRHAEPDGTAGRWVSRDRPPHLDLASAVAWALTERPVGDPAVAGATALHERLRTGLDAPGTLIPVGWHHRLARAVPDDPSFVPYEGAVLPCPEPLFREDTVASVAYDDGLFVVGVPGADVFLRPSGLADPAQPARAERLCGELGLDGLLEAVRRIQAVYDGGLARMVARVATTPVPPGGYELNPALSAPDLVDEATATLGVGADAAALHLQLLALARPTDQNVRRWNGWTAARHKAAQAELVAVGAVETGRRARAGRSAFVPGDWTELKAPHLPLESAKLAPHLAAADGKEAQGPFSRLLPPLPPHELFARAWADRAVART</sequence>
<protein>
    <submittedName>
        <fullName evidence="2">Uncharacterized protein</fullName>
    </submittedName>
</protein>
<feature type="region of interest" description="Disordered" evidence="1">
    <location>
        <begin position="1"/>
        <end position="20"/>
    </location>
</feature>
<evidence type="ECO:0000256" key="1">
    <source>
        <dbReference type="SAM" id="MobiDB-lite"/>
    </source>
</evidence>
<dbReference type="Proteomes" id="UP000619486">
    <property type="component" value="Unassembled WGS sequence"/>
</dbReference>
<gene>
    <name evidence="2" type="ORF">GCM10014713_05320</name>
</gene>
<keyword evidence="3" id="KW-1185">Reference proteome</keyword>
<reference evidence="2" key="1">
    <citation type="journal article" date="2014" name="Int. J. Syst. Evol. Microbiol.">
        <title>Complete genome sequence of Corynebacterium casei LMG S-19264T (=DSM 44701T), isolated from a smear-ripened cheese.</title>
        <authorList>
            <consortium name="US DOE Joint Genome Institute (JGI-PGF)"/>
            <person name="Walter F."/>
            <person name="Albersmeier A."/>
            <person name="Kalinowski J."/>
            <person name="Ruckert C."/>
        </authorList>
    </citation>
    <scope>NUCLEOTIDE SEQUENCE</scope>
    <source>
        <strain evidence="2">JCM 3172</strain>
    </source>
</reference>
<evidence type="ECO:0000313" key="3">
    <source>
        <dbReference type="Proteomes" id="UP000619486"/>
    </source>
</evidence>
<evidence type="ECO:0000313" key="2">
    <source>
        <dbReference type="EMBL" id="GGT15459.1"/>
    </source>
</evidence>
<name>A0A918LL77_9ACTN</name>
<comment type="caution">
    <text evidence="2">The sequence shown here is derived from an EMBL/GenBank/DDBJ whole genome shotgun (WGS) entry which is preliminary data.</text>
</comment>
<proteinExistence type="predicted"/>
<organism evidence="2 3">
    <name type="scientific">Streptomyces purpureus</name>
    <dbReference type="NCBI Taxonomy" id="1951"/>
    <lineage>
        <taxon>Bacteria</taxon>
        <taxon>Bacillati</taxon>
        <taxon>Actinomycetota</taxon>
        <taxon>Actinomycetes</taxon>
        <taxon>Kitasatosporales</taxon>
        <taxon>Streptomycetaceae</taxon>
        <taxon>Streptomyces</taxon>
    </lineage>
</organism>
<dbReference type="EMBL" id="BMQQ01000001">
    <property type="protein sequence ID" value="GGT15459.1"/>
    <property type="molecule type" value="Genomic_DNA"/>
</dbReference>